<evidence type="ECO:0000256" key="3">
    <source>
        <dbReference type="ARBA" id="ARBA00022553"/>
    </source>
</evidence>
<accession>A0A5S5BSW1</accession>
<dbReference type="Pfam" id="PF02518">
    <property type="entry name" value="HATPase_c"/>
    <property type="match status" value="1"/>
</dbReference>
<evidence type="ECO:0000256" key="5">
    <source>
        <dbReference type="ARBA" id="ARBA00022741"/>
    </source>
</evidence>
<evidence type="ECO:0000256" key="8">
    <source>
        <dbReference type="ARBA" id="ARBA00023012"/>
    </source>
</evidence>
<evidence type="ECO:0000313" key="11">
    <source>
        <dbReference type="EMBL" id="TYP70149.1"/>
    </source>
</evidence>
<name>A0A5S5BSW1_9BACL</name>
<evidence type="ECO:0000256" key="7">
    <source>
        <dbReference type="ARBA" id="ARBA00022840"/>
    </source>
</evidence>
<keyword evidence="4" id="KW-0808">Transferase</keyword>
<dbReference type="GO" id="GO:0004673">
    <property type="term" value="F:protein histidine kinase activity"/>
    <property type="evidence" value="ECO:0007669"/>
    <property type="project" value="UniProtKB-EC"/>
</dbReference>
<organism evidence="11 12">
    <name type="scientific">Paenibacillus methanolicus</name>
    <dbReference type="NCBI Taxonomy" id="582686"/>
    <lineage>
        <taxon>Bacteria</taxon>
        <taxon>Bacillati</taxon>
        <taxon>Bacillota</taxon>
        <taxon>Bacilli</taxon>
        <taxon>Bacillales</taxon>
        <taxon>Paenibacillaceae</taxon>
        <taxon>Paenibacillus</taxon>
    </lineage>
</organism>
<keyword evidence="9" id="KW-1133">Transmembrane helix</keyword>
<feature type="transmembrane region" description="Helical" evidence="9">
    <location>
        <begin position="126"/>
        <end position="146"/>
    </location>
</feature>
<reference evidence="11 12" key="1">
    <citation type="submission" date="2019-07" db="EMBL/GenBank/DDBJ databases">
        <title>Genomic Encyclopedia of Type Strains, Phase III (KMG-III): the genomes of soil and plant-associated and newly described type strains.</title>
        <authorList>
            <person name="Whitman W."/>
        </authorList>
    </citation>
    <scope>NUCLEOTIDE SEQUENCE [LARGE SCALE GENOMIC DNA]</scope>
    <source>
        <strain evidence="11 12">BL24</strain>
    </source>
</reference>
<dbReference type="EMBL" id="VNHS01000012">
    <property type="protein sequence ID" value="TYP70149.1"/>
    <property type="molecule type" value="Genomic_DNA"/>
</dbReference>
<keyword evidence="3" id="KW-0597">Phosphoprotein</keyword>
<comment type="caution">
    <text evidence="11">The sequence shown here is derived from an EMBL/GenBank/DDBJ whole genome shotgun (WGS) entry which is preliminary data.</text>
</comment>
<dbReference type="PANTHER" id="PTHR43065:SF10">
    <property type="entry name" value="PEROXIDE STRESS-ACTIVATED HISTIDINE KINASE MAK3"/>
    <property type="match status" value="1"/>
</dbReference>
<dbReference type="GO" id="GO:0005524">
    <property type="term" value="F:ATP binding"/>
    <property type="evidence" value="ECO:0007669"/>
    <property type="project" value="UniProtKB-KW"/>
</dbReference>
<keyword evidence="5" id="KW-0547">Nucleotide-binding</keyword>
<evidence type="ECO:0000256" key="4">
    <source>
        <dbReference type="ARBA" id="ARBA00022679"/>
    </source>
</evidence>
<evidence type="ECO:0000256" key="2">
    <source>
        <dbReference type="ARBA" id="ARBA00012438"/>
    </source>
</evidence>
<proteinExistence type="predicted"/>
<sequence>MFFVWFALWVTAVLLIVSNRRSAAVRWLSLLSFCAGTGAFAAVMEGWILAAVEAGMSAADEAMIRNVQRGCSWTSYYGLTYAFLCFSAAYNREALPQRVAKWLPLAALAPIGFMLTLPIAEEVPVHYGILAIWALPYTAAGTLLLLRKRGMNPAERRAHLVVTAAVVPALLIAVTMNYVMPLFGVYRMWVYNVWPIAIAFVIFIVSLFNFGFLGVQLLIERRRMDYSLRAITSGTAMLNHAIKNDIGKIKLFSDKIERAAGSESNAELREDIRVIASAAQHIEAMIRSVHDRTQELRLQTQRVHLAELVRLQTASLAPAVEGRISITAELDESAEADADPAQTLEAIGNVLNNAVEAMPAGGELHVCVRSAKRGSTIEIRDTGGGIDKQNLRKVVEPFYTTKSGKNMNFGLGLAYCYQLMNRQGGELRIESEPGKGTRVMFHFPRIKKQN</sequence>
<feature type="domain" description="Histidine kinase" evidence="10">
    <location>
        <begin position="237"/>
        <end position="447"/>
    </location>
</feature>
<dbReference type="InterPro" id="IPR005467">
    <property type="entry name" value="His_kinase_dom"/>
</dbReference>
<dbReference type="SUPFAM" id="SSF55874">
    <property type="entry name" value="ATPase domain of HSP90 chaperone/DNA topoisomerase II/histidine kinase"/>
    <property type="match status" value="1"/>
</dbReference>
<dbReference type="AlphaFoldDB" id="A0A5S5BSW1"/>
<dbReference type="OrthoDB" id="9121833at2"/>
<keyword evidence="12" id="KW-1185">Reference proteome</keyword>
<protein>
    <recommendedName>
        <fullName evidence="2">histidine kinase</fullName>
        <ecNumber evidence="2">2.7.13.3</ecNumber>
    </recommendedName>
</protein>
<dbReference type="SMART" id="SM00387">
    <property type="entry name" value="HATPase_c"/>
    <property type="match status" value="1"/>
</dbReference>
<comment type="catalytic activity">
    <reaction evidence="1">
        <text>ATP + protein L-histidine = ADP + protein N-phospho-L-histidine.</text>
        <dbReference type="EC" id="2.7.13.3"/>
    </reaction>
</comment>
<dbReference type="Gene3D" id="3.30.565.10">
    <property type="entry name" value="Histidine kinase-like ATPase, C-terminal domain"/>
    <property type="match status" value="1"/>
</dbReference>
<dbReference type="GO" id="GO:0000160">
    <property type="term" value="P:phosphorelay signal transduction system"/>
    <property type="evidence" value="ECO:0007669"/>
    <property type="project" value="UniProtKB-KW"/>
</dbReference>
<keyword evidence="9" id="KW-0812">Transmembrane</keyword>
<keyword evidence="6 11" id="KW-0418">Kinase</keyword>
<feature type="transmembrane region" description="Helical" evidence="9">
    <location>
        <begin position="192"/>
        <end position="219"/>
    </location>
</feature>
<keyword evidence="9" id="KW-0472">Membrane</keyword>
<feature type="transmembrane region" description="Helical" evidence="9">
    <location>
        <begin position="102"/>
        <end position="120"/>
    </location>
</feature>
<dbReference type="Proteomes" id="UP000323257">
    <property type="component" value="Unassembled WGS sequence"/>
</dbReference>
<keyword evidence="7" id="KW-0067">ATP-binding</keyword>
<dbReference type="PANTHER" id="PTHR43065">
    <property type="entry name" value="SENSOR HISTIDINE KINASE"/>
    <property type="match status" value="1"/>
</dbReference>
<dbReference type="PRINTS" id="PR00344">
    <property type="entry name" value="BCTRLSENSOR"/>
</dbReference>
<keyword evidence="8" id="KW-0902">Two-component regulatory system</keyword>
<feature type="transmembrane region" description="Helical" evidence="9">
    <location>
        <begin position="73"/>
        <end position="90"/>
    </location>
</feature>
<dbReference type="InterPro" id="IPR036890">
    <property type="entry name" value="HATPase_C_sf"/>
</dbReference>
<dbReference type="PROSITE" id="PS50109">
    <property type="entry name" value="HIS_KIN"/>
    <property type="match status" value="1"/>
</dbReference>
<evidence type="ECO:0000313" key="12">
    <source>
        <dbReference type="Proteomes" id="UP000323257"/>
    </source>
</evidence>
<evidence type="ECO:0000256" key="1">
    <source>
        <dbReference type="ARBA" id="ARBA00000085"/>
    </source>
</evidence>
<evidence type="ECO:0000256" key="6">
    <source>
        <dbReference type="ARBA" id="ARBA00022777"/>
    </source>
</evidence>
<dbReference type="EC" id="2.7.13.3" evidence="2"/>
<evidence type="ECO:0000259" key="10">
    <source>
        <dbReference type="PROSITE" id="PS50109"/>
    </source>
</evidence>
<dbReference type="InterPro" id="IPR004358">
    <property type="entry name" value="Sig_transdc_His_kin-like_C"/>
</dbReference>
<dbReference type="RefSeq" id="WP_148932508.1">
    <property type="nucleotide sequence ID" value="NZ_VNHS01000012.1"/>
</dbReference>
<feature type="transmembrane region" description="Helical" evidence="9">
    <location>
        <begin position="158"/>
        <end position="180"/>
    </location>
</feature>
<dbReference type="InterPro" id="IPR003594">
    <property type="entry name" value="HATPase_dom"/>
</dbReference>
<gene>
    <name evidence="11" type="ORF">BCM02_112128</name>
</gene>
<evidence type="ECO:0000256" key="9">
    <source>
        <dbReference type="SAM" id="Phobius"/>
    </source>
</evidence>